<keyword evidence="1" id="KW-0812">Transmembrane</keyword>
<sequence>MLRFFPHGHASAAAPLRHQGVTITSSAAITMTLGVTGALQLQPRRAYVTGTRSTARERRYYTQPLRAPQYGASTIVGRLKSETGMAPAAATTLVEAPSPMAEGIATGLSHGMVTEDPDSSVRGVTTDGSLKMRLVHFIASYCQPVRYNDAGVPVEGSLLRLPWREQLRLCTAILAALYMTKAFFGVARFELLYYGVWKVSYRNDSSLMKRLLYYGSTAMLAAGLLLCFDITFFLSACLVGRREIAGYMLCNAFSKVMPRRALQLLDSRIGC</sequence>
<dbReference type="EMBL" id="JAFEUZ010000019">
    <property type="protein sequence ID" value="KAG5480534.1"/>
    <property type="molecule type" value="Genomic_DNA"/>
</dbReference>
<gene>
    <name evidence="2" type="ORF">LSCM1_06237</name>
</gene>
<keyword evidence="1" id="KW-1133">Transmembrane helix</keyword>
<evidence type="ECO:0000256" key="1">
    <source>
        <dbReference type="SAM" id="Phobius"/>
    </source>
</evidence>
<dbReference type="Proteomes" id="UP000673552">
    <property type="component" value="Chromosome 19"/>
</dbReference>
<comment type="caution">
    <text evidence="2">The sequence shown here is derived from an EMBL/GenBank/DDBJ whole genome shotgun (WGS) entry which is preliminary data.</text>
</comment>
<feature type="transmembrane region" description="Helical" evidence="1">
    <location>
        <begin position="169"/>
        <end position="191"/>
    </location>
</feature>
<name>A0A836GWQ4_9TRYP</name>
<dbReference type="RefSeq" id="XP_067179298.1">
    <property type="nucleotide sequence ID" value="XM_067323669.1"/>
</dbReference>
<proteinExistence type="predicted"/>
<keyword evidence="1" id="KW-0472">Membrane</keyword>
<protein>
    <submittedName>
        <fullName evidence="2">Uncharacterized protein</fullName>
    </submittedName>
</protein>
<dbReference type="AlphaFoldDB" id="A0A836GWQ4"/>
<accession>A0A836GWQ4</accession>
<evidence type="ECO:0000313" key="2">
    <source>
        <dbReference type="EMBL" id="KAG5480534.1"/>
    </source>
</evidence>
<keyword evidence="3" id="KW-1185">Reference proteome</keyword>
<dbReference type="OrthoDB" id="272842at2759"/>
<evidence type="ECO:0000313" key="3">
    <source>
        <dbReference type="Proteomes" id="UP000673552"/>
    </source>
</evidence>
<dbReference type="KEGG" id="lmat:92516181"/>
<feature type="transmembrane region" description="Helical" evidence="1">
    <location>
        <begin position="211"/>
        <end position="239"/>
    </location>
</feature>
<reference evidence="2 3" key="1">
    <citation type="submission" date="2021-03" db="EMBL/GenBank/DDBJ databases">
        <title>Leishmania (Mundinia) martiniquensis Genome sequencing and assembly.</title>
        <authorList>
            <person name="Almutairi H."/>
            <person name="Gatherer D."/>
        </authorList>
    </citation>
    <scope>NUCLEOTIDE SEQUENCE [LARGE SCALE GENOMIC DNA]</scope>
    <source>
        <strain evidence="2">LSCM1</strain>
    </source>
</reference>
<organism evidence="2 3">
    <name type="scientific">Leishmania martiniquensis</name>
    <dbReference type="NCBI Taxonomy" id="1580590"/>
    <lineage>
        <taxon>Eukaryota</taxon>
        <taxon>Discoba</taxon>
        <taxon>Euglenozoa</taxon>
        <taxon>Kinetoplastea</taxon>
        <taxon>Metakinetoplastina</taxon>
        <taxon>Trypanosomatida</taxon>
        <taxon>Trypanosomatidae</taxon>
        <taxon>Leishmaniinae</taxon>
        <taxon>Leishmania</taxon>
    </lineage>
</organism>
<dbReference type="GeneID" id="92516181"/>